<dbReference type="PANTHER" id="PTHR18964">
    <property type="entry name" value="ROK (REPRESSOR, ORF, KINASE) FAMILY"/>
    <property type="match status" value="1"/>
</dbReference>
<dbReference type="Proteomes" id="UP000298173">
    <property type="component" value="Unassembled WGS sequence"/>
</dbReference>
<dbReference type="InterPro" id="IPR043129">
    <property type="entry name" value="ATPase_NBD"/>
</dbReference>
<dbReference type="InterPro" id="IPR000600">
    <property type="entry name" value="ROK"/>
</dbReference>
<dbReference type="SUPFAM" id="SSF53067">
    <property type="entry name" value="Actin-like ATPase domain"/>
    <property type="match status" value="1"/>
</dbReference>
<dbReference type="Gene3D" id="3.30.420.40">
    <property type="match status" value="2"/>
</dbReference>
<proteinExistence type="inferred from homology"/>
<name>A0A4V3I7Z4_9MICO</name>
<comment type="similarity">
    <text evidence="1">Belongs to the ROK (NagC/XylR) family.</text>
</comment>
<dbReference type="SUPFAM" id="SSF46785">
    <property type="entry name" value="Winged helix' DNA-binding domain"/>
    <property type="match status" value="1"/>
</dbReference>
<dbReference type="PANTHER" id="PTHR18964:SF173">
    <property type="entry name" value="GLUCOKINASE"/>
    <property type="match status" value="1"/>
</dbReference>
<evidence type="ECO:0000256" key="1">
    <source>
        <dbReference type="ARBA" id="ARBA00006479"/>
    </source>
</evidence>
<comment type="caution">
    <text evidence="3">The sequence shown here is derived from an EMBL/GenBank/DDBJ whole genome shotgun (WGS) entry which is preliminary data.</text>
</comment>
<dbReference type="InterPro" id="IPR049874">
    <property type="entry name" value="ROK_cs"/>
</dbReference>
<reference evidence="3 4" key="1">
    <citation type="submission" date="2019-03" db="EMBL/GenBank/DDBJ databases">
        <title>Genomics of glacier-inhabiting Cryobacterium strains.</title>
        <authorList>
            <person name="Liu Q."/>
            <person name="Xin Y.-H."/>
        </authorList>
    </citation>
    <scope>NUCLEOTIDE SEQUENCE [LARGE SCALE GENOMIC DNA]</scope>
    <source>
        <strain evidence="3 4">HLT2-23</strain>
    </source>
</reference>
<protein>
    <submittedName>
        <fullName evidence="3">ROK family transcriptional regulator</fullName>
    </submittedName>
</protein>
<dbReference type="PROSITE" id="PS01125">
    <property type="entry name" value="ROK"/>
    <property type="match status" value="1"/>
</dbReference>
<evidence type="ECO:0000313" key="4">
    <source>
        <dbReference type="Proteomes" id="UP000298173"/>
    </source>
</evidence>
<dbReference type="InterPro" id="IPR054760">
    <property type="entry name" value="DIP2311-like_C"/>
</dbReference>
<dbReference type="Gene3D" id="1.10.10.10">
    <property type="entry name" value="Winged helix-like DNA-binding domain superfamily/Winged helix DNA-binding domain"/>
    <property type="match status" value="1"/>
</dbReference>
<feature type="domain" description="Transcriptional regulator DIP2311-like C-terminal" evidence="2">
    <location>
        <begin position="15"/>
        <end position="61"/>
    </location>
</feature>
<dbReference type="InterPro" id="IPR036388">
    <property type="entry name" value="WH-like_DNA-bd_sf"/>
</dbReference>
<keyword evidence="4" id="KW-1185">Reference proteome</keyword>
<gene>
    <name evidence="3" type="ORF">E3O06_11385</name>
</gene>
<dbReference type="OrthoDB" id="3189808at2"/>
<evidence type="ECO:0000313" key="3">
    <source>
        <dbReference type="EMBL" id="TFB71858.1"/>
    </source>
</evidence>
<sequence>MTLNSHISDVLTLFREQRQLSRTDVMEITGLSRSTVNQRLTALHAAGLISAIGGGESTGGRPSSLFAFNPARAGLLAVDVGASGFTVALCDLQGTPLRYVTRTVNVWEGPERVLGEVLEALDGLGDLTGVWGIGVGVPGPVDFAAGRVVNPPIMTGWDGFDIAGWFRSRFQVPVVVENDANARAAVEARTLQADNLISLKLGTGIGSGLVFNGQVVRGNEGAAGDIGHTRTALAEGAALLQCRCGNVGCVEAYASGWALVRDLTELGIAVSSATQVVQLVKEGNITAVRLVRQAGRVLGDAVASLVSILNPAVIVVSGQLAECEEVLMSGVRERVYQRTSPLATRRLVITTSTLGNLGGVTGLALITADQIFSADAIEELLRLAA</sequence>
<dbReference type="RefSeq" id="WP_134503509.1">
    <property type="nucleotide sequence ID" value="NZ_SOEY01000023.1"/>
</dbReference>
<dbReference type="EMBL" id="SOEY01000023">
    <property type="protein sequence ID" value="TFB71858.1"/>
    <property type="molecule type" value="Genomic_DNA"/>
</dbReference>
<dbReference type="Pfam" id="PF00480">
    <property type="entry name" value="ROK"/>
    <property type="match status" value="1"/>
</dbReference>
<dbReference type="AlphaFoldDB" id="A0A4V3I7Z4"/>
<evidence type="ECO:0000259" key="2">
    <source>
        <dbReference type="Pfam" id="PF22168"/>
    </source>
</evidence>
<dbReference type="Pfam" id="PF22168">
    <property type="entry name" value="DIP2311-like_C"/>
    <property type="match status" value="1"/>
</dbReference>
<organism evidence="3 4">
    <name type="scientific">Cryobacterium glaciale</name>
    <dbReference type="NCBI Taxonomy" id="1259145"/>
    <lineage>
        <taxon>Bacteria</taxon>
        <taxon>Bacillati</taxon>
        <taxon>Actinomycetota</taxon>
        <taxon>Actinomycetes</taxon>
        <taxon>Micrococcales</taxon>
        <taxon>Microbacteriaceae</taxon>
        <taxon>Cryobacterium</taxon>
    </lineage>
</organism>
<accession>A0A4V3I7Z4</accession>
<dbReference type="InterPro" id="IPR036390">
    <property type="entry name" value="WH_DNA-bd_sf"/>
</dbReference>